<dbReference type="InterPro" id="IPR003790">
    <property type="entry name" value="GHL10"/>
</dbReference>
<dbReference type="Proteomes" id="UP000237819">
    <property type="component" value="Unassembled WGS sequence"/>
</dbReference>
<dbReference type="Gene3D" id="3.20.20.80">
    <property type="entry name" value="Glycosidases"/>
    <property type="match status" value="1"/>
</dbReference>
<reference evidence="3 4" key="1">
    <citation type="submission" date="2018-02" db="EMBL/GenBank/DDBJ databases">
        <title>Comparative genomes isolates from brazilian mangrove.</title>
        <authorList>
            <person name="Araujo J.E."/>
            <person name="Taketani R.G."/>
            <person name="Silva M.C.P."/>
            <person name="Loureco M.V."/>
            <person name="Andreote F.D."/>
        </authorList>
    </citation>
    <scope>NUCLEOTIDE SEQUENCE [LARGE SCALE GENOMIC DNA]</scope>
    <source>
        <strain evidence="3 4">Nap-Phe MGV</strain>
    </source>
</reference>
<dbReference type="Pfam" id="PF02638">
    <property type="entry name" value="GHL10"/>
    <property type="match status" value="1"/>
</dbReference>
<feature type="domain" description="Glycosyl hydrolase-like 10" evidence="2">
    <location>
        <begin position="537"/>
        <end position="777"/>
    </location>
</feature>
<evidence type="ECO:0000256" key="1">
    <source>
        <dbReference type="SAM" id="MobiDB-lite"/>
    </source>
</evidence>
<proteinExistence type="predicted"/>
<dbReference type="SUPFAM" id="SSF51445">
    <property type="entry name" value="(Trans)glycosidases"/>
    <property type="match status" value="1"/>
</dbReference>
<organism evidence="3 4">
    <name type="scientific">Blastopirellula marina</name>
    <dbReference type="NCBI Taxonomy" id="124"/>
    <lineage>
        <taxon>Bacteria</taxon>
        <taxon>Pseudomonadati</taxon>
        <taxon>Planctomycetota</taxon>
        <taxon>Planctomycetia</taxon>
        <taxon>Pirellulales</taxon>
        <taxon>Pirellulaceae</taxon>
        <taxon>Blastopirellula</taxon>
    </lineage>
</organism>
<evidence type="ECO:0000313" key="3">
    <source>
        <dbReference type="EMBL" id="PQO45556.1"/>
    </source>
</evidence>
<feature type="region of interest" description="Disordered" evidence="1">
    <location>
        <begin position="1086"/>
        <end position="1107"/>
    </location>
</feature>
<evidence type="ECO:0000313" key="4">
    <source>
        <dbReference type="Proteomes" id="UP000237819"/>
    </source>
</evidence>
<name>A0A2S8GM96_9BACT</name>
<feature type="region of interest" description="Disordered" evidence="1">
    <location>
        <begin position="1298"/>
        <end position="1317"/>
    </location>
</feature>
<dbReference type="EMBL" id="PUHZ01000014">
    <property type="protein sequence ID" value="PQO45556.1"/>
    <property type="molecule type" value="Genomic_DNA"/>
</dbReference>
<comment type="caution">
    <text evidence="3">The sequence shown here is derived from an EMBL/GenBank/DDBJ whole genome shotgun (WGS) entry which is preliminary data.</text>
</comment>
<accession>A0A2S8GM96</accession>
<evidence type="ECO:0000259" key="2">
    <source>
        <dbReference type="Pfam" id="PF02638"/>
    </source>
</evidence>
<dbReference type="InterPro" id="IPR017853">
    <property type="entry name" value="GH"/>
</dbReference>
<gene>
    <name evidence="3" type="ORF">C5Y93_14025</name>
</gene>
<protein>
    <recommendedName>
        <fullName evidence="2">Glycosyl hydrolase-like 10 domain-containing protein</fullName>
    </recommendedName>
</protein>
<sequence length="1330" mass="148412">MDISVCSTENRSVMLARLVQGSPGRQQFDVLLRCVFSTFTQRCLSFCALLLTLMATSPLAAQNEAPIEMIRSTLRIAWGGPIERRWQGSISLTAGRVRLVNLLGMEADEARAVQPVQGRIEINHLTPRVYDGFDIEIEAPPGAQLTIQLTGDPADRVAPVSIPISSLMQQPYKAGLDEKGSRILVQRAPGDLIRIATNRDHLVFSPDESLRANLSAYRTNFPPGTNIQAAVRLRRSRTSHATFEKLIEATVGPQGNIDLGEAVEVPMPDAEGVYELVVTLTEQRLTNLVFASKPAYQRMIQLVVIDPELQYAPAVEEPRPIASFDPAAADWWPRLSKLASYNLWQKSKASELHNNHTKTIEHQDRKWQQLAPTGWHAYPLPIDQVGAPLVVEVEYPSDLPQSLGVSIVEPDSAGMVTPIGIDSGVEVFPPEASDKPGERKHRLVFWPRTSTPMLLLTCRDEEKPATYGRVSVLAGRPVMPKMPNVIKREDPFTGEPDRLAIAFWDKPLFAKGFGAPEDLNQLSNRSLEDWLTFLEGSNRVVEHLKRVGFNAACISVMSEGGALYPSPHFRSTPKFDKGLFFDDGRDPFKKDIAELLFRQFDRAGLHFIPAMELNAPLAKLEDARRSSPDPHFAAPLNHLGQAAMEQHRTAAGEGAYYNPLDENVQQAINDLVLDFVSRYGHHPSFAGISINLDADGYAMLPGPWWGMDEATLIRFAQTLPSVDQQVFANLPADLKTRSQWVIENQKAAWLKWRGERLFQLHASLANNLRSANQNAVLYLNAAGCFHGPQAKQELMPSLPQKKTASDVLLQLGIDARRYESHPNIALLEANFVRPRGNEKRGPWYINYQAAIEDHLGYADEDNRGVLHFHVPDTLHVAGFDQAKPFGHDGSFTWLASEFVGSGVAVRKPLVEHLAQQDDLAIFYGGWMLPMGQDEPLHEFLTIYKMLPRGNYHRLNVPHSQPLVIRKLANGSETTLYFVNPTPWDLNATLTVQLPSDGTITPFATSQISRGQQAKGEGQWSISIPAFGLIACNVDVYDVAITDAKIYLPTEAMRSMKKQIDQLAYRVQSIRSVPPADVLENNDFEQPTTGGVVPGWTHSHQPGTSIESEKKKVYEGGQALRMKSNGNVVWVRSNEIRVPESRRLMLKMHLLSEGPPVQPRFRIVYDGYIGNLNIYKYVDVGGSTEFPLQTSWSEFAYPIFDLPPDLETVKVGFDLIGPGNVVIDKVEICPVAFRDDPNATSSEIKELSKLVTLAHSKFERAEVGDCYRLLNSYWVKLLEKHVPIAPALAQQMEQAQAASVAKRNVPKEEPPPPKTWMETIRSYTPRFPRFQ</sequence>
<dbReference type="Gene3D" id="2.60.120.260">
    <property type="entry name" value="Galactose-binding domain-like"/>
    <property type="match status" value="1"/>
</dbReference>